<name>A0A1T4R0A1_9BACT</name>
<dbReference type="RefSeq" id="WP_078832276.1">
    <property type="nucleotide sequence ID" value="NZ_FUWH01000010.1"/>
</dbReference>
<dbReference type="OrthoDB" id="678041at2"/>
<sequence>MENTGTLIQKFPDKINKAIHLLIDNDNLADDELFNLYIANGIDQQSADDILIFLPVVFIRHMLPKVKWPETYNELAKNNQIIQKKYSDSFAYNIIYKITEKYFNDRPNPEVILKIAGRSAEFNALNSLLTKEPHLKIEDVTFTEASIIRRSDLKQTL</sequence>
<evidence type="ECO:0000313" key="2">
    <source>
        <dbReference type="Proteomes" id="UP000190888"/>
    </source>
</evidence>
<proteinExistence type="predicted"/>
<evidence type="ECO:0000313" key="1">
    <source>
        <dbReference type="EMBL" id="SKA09287.1"/>
    </source>
</evidence>
<keyword evidence="2" id="KW-1185">Reference proteome</keyword>
<protein>
    <submittedName>
        <fullName evidence="1">Uncharacterized protein</fullName>
    </submittedName>
</protein>
<dbReference type="EMBL" id="FUWH01000010">
    <property type="protein sequence ID" value="SKA09287.1"/>
    <property type="molecule type" value="Genomic_DNA"/>
</dbReference>
<organism evidence="1 2">
    <name type="scientific">Sediminibacterium ginsengisoli</name>
    <dbReference type="NCBI Taxonomy" id="413434"/>
    <lineage>
        <taxon>Bacteria</taxon>
        <taxon>Pseudomonadati</taxon>
        <taxon>Bacteroidota</taxon>
        <taxon>Chitinophagia</taxon>
        <taxon>Chitinophagales</taxon>
        <taxon>Chitinophagaceae</taxon>
        <taxon>Sediminibacterium</taxon>
    </lineage>
</organism>
<gene>
    <name evidence="1" type="ORF">SAMN04488132_11025</name>
</gene>
<dbReference type="Proteomes" id="UP000190888">
    <property type="component" value="Unassembled WGS sequence"/>
</dbReference>
<dbReference type="AlphaFoldDB" id="A0A1T4R0A1"/>
<accession>A0A1T4R0A1</accession>
<reference evidence="1 2" key="1">
    <citation type="submission" date="2017-02" db="EMBL/GenBank/DDBJ databases">
        <authorList>
            <person name="Peterson S.W."/>
        </authorList>
    </citation>
    <scope>NUCLEOTIDE SEQUENCE [LARGE SCALE GENOMIC DNA]</scope>
    <source>
        <strain evidence="1 2">DSM 22335</strain>
    </source>
</reference>